<dbReference type="GO" id="GO:0016491">
    <property type="term" value="F:oxidoreductase activity"/>
    <property type="evidence" value="ECO:0007669"/>
    <property type="project" value="InterPro"/>
</dbReference>
<organism evidence="2 3">
    <name type="scientific">Victivallis lenta</name>
    <dbReference type="NCBI Taxonomy" id="2606640"/>
    <lineage>
        <taxon>Bacteria</taxon>
        <taxon>Pseudomonadati</taxon>
        <taxon>Lentisphaerota</taxon>
        <taxon>Lentisphaeria</taxon>
        <taxon>Victivallales</taxon>
        <taxon>Victivallaceae</taxon>
        <taxon>Victivallis</taxon>
    </lineage>
</organism>
<dbReference type="PANTHER" id="PTHR42852">
    <property type="entry name" value="THIOL:DISULFIDE INTERCHANGE PROTEIN DSBE"/>
    <property type="match status" value="1"/>
</dbReference>
<dbReference type="InterPro" id="IPR011990">
    <property type="entry name" value="TPR-like_helical_dom_sf"/>
</dbReference>
<dbReference type="EMBL" id="VUNS01000006">
    <property type="protein sequence ID" value="MST96835.1"/>
    <property type="molecule type" value="Genomic_DNA"/>
</dbReference>
<name>A0A844G1R0_9BACT</name>
<evidence type="ECO:0000313" key="2">
    <source>
        <dbReference type="EMBL" id="MST96835.1"/>
    </source>
</evidence>
<reference evidence="2 3" key="1">
    <citation type="submission" date="2019-08" db="EMBL/GenBank/DDBJ databases">
        <title>In-depth cultivation of the pig gut microbiome towards novel bacterial diversity and tailored functional studies.</title>
        <authorList>
            <person name="Wylensek D."/>
            <person name="Hitch T.C.A."/>
            <person name="Clavel T."/>
        </authorList>
    </citation>
    <scope>NUCLEOTIDE SEQUENCE [LARGE SCALE GENOMIC DNA]</scope>
    <source>
        <strain evidence="2 3">BBE-744-WT-12</strain>
    </source>
</reference>
<dbReference type="InterPro" id="IPR000866">
    <property type="entry name" value="AhpC/TSA"/>
</dbReference>
<dbReference type="GO" id="GO:0016209">
    <property type="term" value="F:antioxidant activity"/>
    <property type="evidence" value="ECO:0007669"/>
    <property type="project" value="InterPro"/>
</dbReference>
<dbReference type="Pfam" id="PF00578">
    <property type="entry name" value="AhpC-TSA"/>
    <property type="match status" value="1"/>
</dbReference>
<accession>A0A844G1R0</accession>
<dbReference type="Proteomes" id="UP000435649">
    <property type="component" value="Unassembled WGS sequence"/>
</dbReference>
<dbReference type="CDD" id="cd02966">
    <property type="entry name" value="TlpA_like_family"/>
    <property type="match status" value="1"/>
</dbReference>
<gene>
    <name evidence="2" type="ORF">FYJ85_07215</name>
</gene>
<protein>
    <submittedName>
        <fullName evidence="2">Redoxin domain-containing protein</fullName>
    </submittedName>
</protein>
<comment type="caution">
    <text evidence="2">The sequence shown here is derived from an EMBL/GenBank/DDBJ whole genome shotgun (WGS) entry which is preliminary data.</text>
</comment>
<dbReference type="SUPFAM" id="SSF48452">
    <property type="entry name" value="TPR-like"/>
    <property type="match status" value="1"/>
</dbReference>
<evidence type="ECO:0000259" key="1">
    <source>
        <dbReference type="Pfam" id="PF00578"/>
    </source>
</evidence>
<dbReference type="Gene3D" id="3.40.30.10">
    <property type="entry name" value="Glutaredoxin"/>
    <property type="match status" value="1"/>
</dbReference>
<keyword evidence="3" id="KW-1185">Reference proteome</keyword>
<dbReference type="Gene3D" id="1.25.40.10">
    <property type="entry name" value="Tetratricopeptide repeat domain"/>
    <property type="match status" value="1"/>
</dbReference>
<feature type="domain" description="Alkyl hydroperoxide reductase subunit C/ Thiol specific antioxidant" evidence="1">
    <location>
        <begin position="65"/>
        <end position="180"/>
    </location>
</feature>
<sequence length="412" mass="46090">MGHDCERTFSALCGVHFQMVQFTGEKNEMMKSGKFAAVFAAFALGLGSAVHAAPPQQQTVAAATGSVAPELDVAAWAQGGEVRLSELKGKKYAVLFFWTISKQGTENFADVAKLAKEYEKKDVVFIGIGIDSADAVKNFIRLKELPFSVAADDKLASVNLYMRERDRVPMAAVIGRDGLLYWRGQPQVLKPVLDEVLSGKFDLKGRIERENFSQSVMDAMKIKDYPTVLKLLDAELGIYPDNMELVSLKVRLLASLMNKPEAATAFLDEVIARQPKNLKFYQMAVAVLKEADRFNELGAWFDRIIANFGDQPVTLVKLAQEEMNQPVGELRLENAFKLCRAAYQAPKFKDNREKGFIFGEYARSLYYCGRPEKALEVSKEAMVLLKDTPEFEKAKSYVIFYNTVLSLGRQIK</sequence>
<proteinExistence type="predicted"/>
<dbReference type="InterPro" id="IPR036249">
    <property type="entry name" value="Thioredoxin-like_sf"/>
</dbReference>
<dbReference type="AlphaFoldDB" id="A0A844G1R0"/>
<dbReference type="SUPFAM" id="SSF52833">
    <property type="entry name" value="Thioredoxin-like"/>
    <property type="match status" value="1"/>
</dbReference>
<evidence type="ECO:0000313" key="3">
    <source>
        <dbReference type="Proteomes" id="UP000435649"/>
    </source>
</evidence>
<dbReference type="InterPro" id="IPR050553">
    <property type="entry name" value="Thioredoxin_ResA/DsbE_sf"/>
</dbReference>